<dbReference type="EMBL" id="LSMT01000043">
    <property type="protein sequence ID" value="PFX30953.1"/>
    <property type="molecule type" value="Genomic_DNA"/>
</dbReference>
<comment type="caution">
    <text evidence="2">The sequence shown here is derived from an EMBL/GenBank/DDBJ whole genome shotgun (WGS) entry which is preliminary data.</text>
</comment>
<gene>
    <name evidence="2" type="ORF">AWC38_SpisGene4270</name>
</gene>
<keyword evidence="1" id="KW-0732">Signal</keyword>
<name>A0A2B4SPF5_STYPI</name>
<evidence type="ECO:0000313" key="3">
    <source>
        <dbReference type="Proteomes" id="UP000225706"/>
    </source>
</evidence>
<protein>
    <submittedName>
        <fullName evidence="2">Uncharacterized protein</fullName>
    </submittedName>
</protein>
<accession>A0A2B4SPF5</accession>
<organism evidence="2 3">
    <name type="scientific">Stylophora pistillata</name>
    <name type="common">Smooth cauliflower coral</name>
    <dbReference type="NCBI Taxonomy" id="50429"/>
    <lineage>
        <taxon>Eukaryota</taxon>
        <taxon>Metazoa</taxon>
        <taxon>Cnidaria</taxon>
        <taxon>Anthozoa</taxon>
        <taxon>Hexacorallia</taxon>
        <taxon>Scleractinia</taxon>
        <taxon>Astrocoeniina</taxon>
        <taxon>Pocilloporidae</taxon>
        <taxon>Stylophora</taxon>
    </lineage>
</organism>
<keyword evidence="3" id="KW-1185">Reference proteome</keyword>
<evidence type="ECO:0000256" key="1">
    <source>
        <dbReference type="SAM" id="SignalP"/>
    </source>
</evidence>
<reference evidence="3" key="1">
    <citation type="journal article" date="2017" name="bioRxiv">
        <title>Comparative analysis of the genomes of Stylophora pistillata and Acropora digitifera provides evidence for extensive differences between species of corals.</title>
        <authorList>
            <person name="Voolstra C.R."/>
            <person name="Li Y."/>
            <person name="Liew Y.J."/>
            <person name="Baumgarten S."/>
            <person name="Zoccola D."/>
            <person name="Flot J.-F."/>
            <person name="Tambutte S."/>
            <person name="Allemand D."/>
            <person name="Aranda M."/>
        </authorList>
    </citation>
    <scope>NUCLEOTIDE SEQUENCE [LARGE SCALE GENOMIC DNA]</scope>
</reference>
<dbReference type="AlphaFoldDB" id="A0A2B4SPF5"/>
<sequence>MVCTWKWFLVLFLILSLQMSLSFSWRRRRWIRPKCICNKKYQPRCKLMFKASNGKKHLVENKGCSSRCGYCYNGITCRHASTLGVWETWTCQK</sequence>
<feature type="chain" id="PRO_5012789882" evidence="1">
    <location>
        <begin position="23"/>
        <end position="93"/>
    </location>
</feature>
<evidence type="ECO:0000313" key="2">
    <source>
        <dbReference type="EMBL" id="PFX30953.1"/>
    </source>
</evidence>
<dbReference type="Proteomes" id="UP000225706">
    <property type="component" value="Unassembled WGS sequence"/>
</dbReference>
<feature type="signal peptide" evidence="1">
    <location>
        <begin position="1"/>
        <end position="22"/>
    </location>
</feature>
<proteinExistence type="predicted"/>